<protein>
    <submittedName>
        <fullName evidence="5">Lipid-binding protein AIR1B</fullName>
    </submittedName>
</protein>
<keyword evidence="2" id="KW-0732">Signal</keyword>
<dbReference type="InParanoid" id="A0A1S3BLF8"/>
<evidence type="ECO:0000259" key="3">
    <source>
        <dbReference type="Pfam" id="PF14547"/>
    </source>
</evidence>
<feature type="chain" id="PRO_5044565297" evidence="2">
    <location>
        <begin position="28"/>
        <end position="141"/>
    </location>
</feature>
<proteinExistence type="inferred from homology"/>
<gene>
    <name evidence="5" type="primary">LOC103491122</name>
</gene>
<dbReference type="RefSeq" id="XP_008449172.2">
    <property type="nucleotide sequence ID" value="XM_008450950.2"/>
</dbReference>
<dbReference type="Pfam" id="PF14547">
    <property type="entry name" value="Hydrophob_seed"/>
    <property type="match status" value="1"/>
</dbReference>
<dbReference type="Gramene" id="MELO3C013957.2.1">
    <property type="protein sequence ID" value="MELO3C013957.2.1"/>
    <property type="gene ID" value="MELO3C013957.2"/>
</dbReference>
<sequence>MASSNKTTTSLALFFCLNILFSSLVTAQPVIPTFLIGDPIVGSSIFDAPSPSGSNFCPKTIIQIASCAAQLNLFNLFPSFFPPIPCCLLIERLPDPEGVACLCNAIKSNVVNISIRNRPLTPNRILNACRRNNAANGSQCP</sequence>
<comment type="similarity">
    <text evidence="1">Belongs to the plant LTP family. PEARLI1 subfamily.</text>
</comment>
<dbReference type="InterPro" id="IPR027923">
    <property type="entry name" value="Hydrophob_seed_dom"/>
</dbReference>
<keyword evidence="4" id="KW-1185">Reference proteome</keyword>
<reference evidence="5" key="1">
    <citation type="submission" date="2025-08" db="UniProtKB">
        <authorList>
            <consortium name="RefSeq"/>
        </authorList>
    </citation>
    <scope>IDENTIFICATION</scope>
    <source>
        <tissue evidence="5">Stem</tissue>
    </source>
</reference>
<accession>A0A1S3BLF8</accession>
<evidence type="ECO:0000256" key="1">
    <source>
        <dbReference type="ARBA" id="ARBA00008965"/>
    </source>
</evidence>
<dbReference type="GeneID" id="103491122"/>
<dbReference type="PANTHER" id="PTHR31731">
    <property type="match status" value="1"/>
</dbReference>
<evidence type="ECO:0000313" key="5">
    <source>
        <dbReference type="RefSeq" id="XP_008449172.2"/>
    </source>
</evidence>
<dbReference type="AlphaFoldDB" id="A0A1S3BLF8"/>
<dbReference type="SUPFAM" id="SSF47699">
    <property type="entry name" value="Bifunctional inhibitor/lipid-transfer protein/seed storage 2S albumin"/>
    <property type="match status" value="1"/>
</dbReference>
<name>A0A1S3BLF8_CUCME</name>
<evidence type="ECO:0000313" key="4">
    <source>
        <dbReference type="Proteomes" id="UP001652600"/>
    </source>
</evidence>
<dbReference type="KEGG" id="cmo:103491122"/>
<feature type="signal peptide" evidence="2">
    <location>
        <begin position="1"/>
        <end position="27"/>
    </location>
</feature>
<organism evidence="4 5">
    <name type="scientific">Cucumis melo</name>
    <name type="common">Muskmelon</name>
    <dbReference type="NCBI Taxonomy" id="3656"/>
    <lineage>
        <taxon>Eukaryota</taxon>
        <taxon>Viridiplantae</taxon>
        <taxon>Streptophyta</taxon>
        <taxon>Embryophyta</taxon>
        <taxon>Tracheophyta</taxon>
        <taxon>Spermatophyta</taxon>
        <taxon>Magnoliopsida</taxon>
        <taxon>eudicotyledons</taxon>
        <taxon>Gunneridae</taxon>
        <taxon>Pentapetalae</taxon>
        <taxon>rosids</taxon>
        <taxon>fabids</taxon>
        <taxon>Cucurbitales</taxon>
        <taxon>Cucurbitaceae</taxon>
        <taxon>Benincaseae</taxon>
        <taxon>Cucumis</taxon>
    </lineage>
</organism>
<dbReference type="Proteomes" id="UP001652600">
    <property type="component" value="Chromosome 6"/>
</dbReference>
<evidence type="ECO:0000256" key="2">
    <source>
        <dbReference type="SAM" id="SignalP"/>
    </source>
</evidence>
<dbReference type="InterPro" id="IPR051636">
    <property type="entry name" value="Plant_LTP/defense-related"/>
</dbReference>
<dbReference type="Gene3D" id="1.10.110.10">
    <property type="entry name" value="Plant lipid-transfer and hydrophobic proteins"/>
    <property type="match status" value="1"/>
</dbReference>
<dbReference type="InterPro" id="IPR036312">
    <property type="entry name" value="Bifun_inhib/LTP/seed_sf"/>
</dbReference>
<feature type="domain" description="Hydrophobic seed protein" evidence="3">
    <location>
        <begin position="57"/>
        <end position="141"/>
    </location>
</feature>